<feature type="compositionally biased region" description="Basic and acidic residues" evidence="11">
    <location>
        <begin position="404"/>
        <end position="413"/>
    </location>
</feature>
<dbReference type="GO" id="GO:0008017">
    <property type="term" value="F:microtubule binding"/>
    <property type="evidence" value="ECO:0007669"/>
    <property type="project" value="InterPro"/>
</dbReference>
<evidence type="ECO:0000256" key="4">
    <source>
        <dbReference type="ARBA" id="ARBA00022741"/>
    </source>
</evidence>
<evidence type="ECO:0000313" key="13">
    <source>
        <dbReference type="EMBL" id="CAD8119448.1"/>
    </source>
</evidence>
<accession>A0A8S1QUK0</accession>
<dbReference type="AlphaFoldDB" id="A0A8S1QUK0"/>
<feature type="region of interest" description="Disordered" evidence="11">
    <location>
        <begin position="651"/>
        <end position="693"/>
    </location>
</feature>
<comment type="subcellular location">
    <subcellularLocation>
        <location evidence="1">Cytoplasm</location>
        <location evidence="1">Cytoskeleton</location>
    </subcellularLocation>
</comment>
<feature type="domain" description="Kinesin motor" evidence="12">
    <location>
        <begin position="5"/>
        <end position="343"/>
    </location>
</feature>
<dbReference type="OrthoDB" id="3176171at2759"/>
<keyword evidence="2" id="KW-0963">Cytoplasm</keyword>
<dbReference type="FunFam" id="3.40.850.10:FF:000029">
    <property type="entry name" value="Kinesin-like protein KIF17"/>
    <property type="match status" value="1"/>
</dbReference>
<comment type="caution">
    <text evidence="9">Lacks conserved residue(s) required for the propagation of feature annotation.</text>
</comment>
<evidence type="ECO:0000259" key="12">
    <source>
        <dbReference type="PROSITE" id="PS50067"/>
    </source>
</evidence>
<evidence type="ECO:0000256" key="3">
    <source>
        <dbReference type="ARBA" id="ARBA00022701"/>
    </source>
</evidence>
<name>A0A8S1QUK0_9CILI</name>
<dbReference type="PANTHER" id="PTHR47969">
    <property type="entry name" value="CHROMOSOME-ASSOCIATED KINESIN KIF4A-RELATED"/>
    <property type="match status" value="1"/>
</dbReference>
<evidence type="ECO:0000313" key="14">
    <source>
        <dbReference type="Proteomes" id="UP000692954"/>
    </source>
</evidence>
<dbReference type="GO" id="GO:0003777">
    <property type="term" value="F:microtubule motor activity"/>
    <property type="evidence" value="ECO:0007669"/>
    <property type="project" value="InterPro"/>
</dbReference>
<evidence type="ECO:0000256" key="8">
    <source>
        <dbReference type="ARBA" id="ARBA00023212"/>
    </source>
</evidence>
<dbReference type="InterPro" id="IPR001752">
    <property type="entry name" value="Kinesin_motor_dom"/>
</dbReference>
<evidence type="ECO:0000256" key="5">
    <source>
        <dbReference type="ARBA" id="ARBA00022840"/>
    </source>
</evidence>
<feature type="compositionally biased region" description="Polar residues" evidence="11">
    <location>
        <begin position="651"/>
        <end position="673"/>
    </location>
</feature>
<sequence length="806" mass="92964">MPAECVKVIVRMRPFNQREKENGSKPCVTVYEDTNAVELRNTQDNDVKSYTYDYVFGAETPQLSIYQKTAFNLVESVADGYNGTIFAYGQTGINIEFIKQGCGKTFTMIGDPNSETMKGIIPRTFDQIINIINNNSDTNKKFLLRCSYIEIYNEEIHDLLSKDVKYKYELKEGQQGVFIKDLNIAVVRTTQEMDKYMQLGTQNRSVGATAMNKESSRSHCIFTVYIECSVTDQKGNERITAGKLNLVDLAGSERQSKTQATGDRLKEATKINLSLSALGNVISALVDGKTSHIPYRDSKLTRLLQDSLGGNTKTIMITAISPSDFNYDETLSSLRYASRAKMIKNQPKVNEDPKDALLKEQAEEIKRLKEMLTKQAAGQPIQLEVFQQGASSENNYELARLKEENDRLKEKSKQNVQGGGGPSEEKLKELHEFKEKNNILLQEKERIELEVKEKEYQAEQERQARKRLEDLLKEKEQMMVQGGRGTEDDKKKYKKLRQAVEQQKKDHEALINQQEQQQQELLQIETKYQSVQEEVDKLRKLVKYLRKKLEEAQNEQKDLKQEVEYEKEDLLDTIRSQEKEIKLHSGIIKMMFNPSELESLQAACEWDDDSQVYKIPPFNFKAKKVNFPNLPYKQAIDLIEQEKGERMLEINSRQSDKNSYNDSQYNQRMASPKQQRKESQQKQNGISQPQLDRAQLVAEKIKLNYQMLEEKEGKQRYSNEVSNQQFNEKKPNQKIILSPIDNRGNTVPNFNSQYGFNSNTNSSNLTQATPPTNKKNVNLQPLESKPQLPLPDEQQRRKQHQRVQQN</sequence>
<comment type="caution">
    <text evidence="13">The sequence shown here is derived from an EMBL/GenBank/DDBJ whole genome shotgun (WGS) entry which is preliminary data.</text>
</comment>
<keyword evidence="3 10" id="KW-0493">Microtubule</keyword>
<dbReference type="PROSITE" id="PS50067">
    <property type="entry name" value="KINESIN_MOTOR_2"/>
    <property type="match status" value="1"/>
</dbReference>
<dbReference type="Pfam" id="PF00225">
    <property type="entry name" value="Kinesin"/>
    <property type="match status" value="1"/>
</dbReference>
<evidence type="ECO:0000256" key="11">
    <source>
        <dbReference type="SAM" id="MobiDB-lite"/>
    </source>
</evidence>
<keyword evidence="4 10" id="KW-0547">Nucleotide-binding</keyword>
<dbReference type="EMBL" id="CAJJDN010000121">
    <property type="protein sequence ID" value="CAD8119448.1"/>
    <property type="molecule type" value="Genomic_DNA"/>
</dbReference>
<feature type="compositionally biased region" description="Basic residues" evidence="11">
    <location>
        <begin position="797"/>
        <end position="806"/>
    </location>
</feature>
<comment type="similarity">
    <text evidence="9 10">Belongs to the TRAFAC class myosin-kinesin ATPase superfamily. Kinesin family.</text>
</comment>
<dbReference type="PROSITE" id="PS00411">
    <property type="entry name" value="KINESIN_MOTOR_1"/>
    <property type="match status" value="1"/>
</dbReference>
<keyword evidence="6" id="KW-0175">Coiled coil</keyword>
<dbReference type="GO" id="GO:0007018">
    <property type="term" value="P:microtubule-based movement"/>
    <property type="evidence" value="ECO:0007669"/>
    <property type="project" value="InterPro"/>
</dbReference>
<keyword evidence="8" id="KW-0206">Cytoskeleton</keyword>
<feature type="region of interest" description="Disordered" evidence="11">
    <location>
        <begin position="712"/>
        <end position="806"/>
    </location>
</feature>
<organism evidence="13 14">
    <name type="scientific">Paramecium sonneborni</name>
    <dbReference type="NCBI Taxonomy" id="65129"/>
    <lineage>
        <taxon>Eukaryota</taxon>
        <taxon>Sar</taxon>
        <taxon>Alveolata</taxon>
        <taxon>Ciliophora</taxon>
        <taxon>Intramacronucleata</taxon>
        <taxon>Oligohymenophorea</taxon>
        <taxon>Peniculida</taxon>
        <taxon>Parameciidae</taxon>
        <taxon>Paramecium</taxon>
    </lineage>
</organism>
<reference evidence="13" key="1">
    <citation type="submission" date="2021-01" db="EMBL/GenBank/DDBJ databases">
        <authorList>
            <consortium name="Genoscope - CEA"/>
            <person name="William W."/>
        </authorList>
    </citation>
    <scope>NUCLEOTIDE SEQUENCE</scope>
</reference>
<protein>
    <recommendedName>
        <fullName evidence="10">Kinesin-like protein</fullName>
    </recommendedName>
</protein>
<evidence type="ECO:0000256" key="7">
    <source>
        <dbReference type="ARBA" id="ARBA00023175"/>
    </source>
</evidence>
<keyword evidence="7 10" id="KW-0505">Motor protein</keyword>
<dbReference type="GO" id="GO:0005874">
    <property type="term" value="C:microtubule"/>
    <property type="evidence" value="ECO:0007669"/>
    <property type="project" value="UniProtKB-KW"/>
</dbReference>
<dbReference type="GO" id="GO:0005524">
    <property type="term" value="F:ATP binding"/>
    <property type="evidence" value="ECO:0007669"/>
    <property type="project" value="UniProtKB-KW"/>
</dbReference>
<dbReference type="InterPro" id="IPR027640">
    <property type="entry name" value="Kinesin-like_fam"/>
</dbReference>
<proteinExistence type="inferred from homology"/>
<evidence type="ECO:0000256" key="10">
    <source>
        <dbReference type="RuleBase" id="RU000394"/>
    </source>
</evidence>
<evidence type="ECO:0000256" key="6">
    <source>
        <dbReference type="ARBA" id="ARBA00023054"/>
    </source>
</evidence>
<keyword evidence="14" id="KW-1185">Reference proteome</keyword>
<gene>
    <name evidence="13" type="ORF">PSON_ATCC_30995.1.T1210085</name>
</gene>
<feature type="compositionally biased region" description="Polar residues" evidence="11">
    <location>
        <begin position="743"/>
        <end position="781"/>
    </location>
</feature>
<evidence type="ECO:0000256" key="1">
    <source>
        <dbReference type="ARBA" id="ARBA00004245"/>
    </source>
</evidence>
<dbReference type="SMART" id="SM00129">
    <property type="entry name" value="KISc"/>
    <property type="match status" value="1"/>
</dbReference>
<dbReference type="PANTHER" id="PTHR47969:SF21">
    <property type="entry name" value="KINESIN-LIKE PROTEIN"/>
    <property type="match status" value="1"/>
</dbReference>
<dbReference type="Proteomes" id="UP000692954">
    <property type="component" value="Unassembled WGS sequence"/>
</dbReference>
<evidence type="ECO:0000256" key="9">
    <source>
        <dbReference type="PROSITE-ProRule" id="PRU00283"/>
    </source>
</evidence>
<evidence type="ECO:0000256" key="2">
    <source>
        <dbReference type="ARBA" id="ARBA00022490"/>
    </source>
</evidence>
<feature type="region of interest" description="Disordered" evidence="11">
    <location>
        <begin position="404"/>
        <end position="424"/>
    </location>
</feature>
<dbReference type="InterPro" id="IPR019821">
    <property type="entry name" value="Kinesin_motor_CS"/>
</dbReference>
<feature type="compositionally biased region" description="Polar residues" evidence="11">
    <location>
        <begin position="681"/>
        <end position="690"/>
    </location>
</feature>
<keyword evidence="5 10" id="KW-0067">ATP-binding</keyword>